<evidence type="ECO:0000256" key="1">
    <source>
        <dbReference type="SAM" id="Coils"/>
    </source>
</evidence>
<organism evidence="2 3">
    <name type="scientific">Blepharisma stoltei</name>
    <dbReference type="NCBI Taxonomy" id="1481888"/>
    <lineage>
        <taxon>Eukaryota</taxon>
        <taxon>Sar</taxon>
        <taxon>Alveolata</taxon>
        <taxon>Ciliophora</taxon>
        <taxon>Postciliodesmatophora</taxon>
        <taxon>Heterotrichea</taxon>
        <taxon>Heterotrichida</taxon>
        <taxon>Blepharismidae</taxon>
        <taxon>Blepharisma</taxon>
    </lineage>
</organism>
<protein>
    <submittedName>
        <fullName evidence="2">Uncharacterized protein</fullName>
    </submittedName>
</protein>
<keyword evidence="1" id="KW-0175">Coiled coil</keyword>
<gene>
    <name evidence="2" type="ORF">BSTOLATCC_MIC16678</name>
</gene>
<feature type="coiled-coil region" evidence="1">
    <location>
        <begin position="321"/>
        <end position="381"/>
    </location>
</feature>
<keyword evidence="3" id="KW-1185">Reference proteome</keyword>
<sequence>MSSNGIQEALLLQRLEFLQIELDDAKKREQNLKKVNESLLQAMTVNDPNPIKDHTIEELQKSNEQLMKDIQQTKARHKEQINSLEKQNNELSLSVKELQLDLKHQKVIFESEKFDLLSRIQKLEADKLSLEQSSKVNQDDKNHGHELYKLKTELKMQDVRREADILKEESRNEILTVRQEADAAILELKTLFNKENEALRAQIKNLQAKLRQQSGKMDRYQNEEVEGMVKKIDELEVELDKYRSTRSSPIHRMQETEKSFRINLTQTENELSGTLPEINEWRVKGVVEDRPFKSSKELTPRLNKSYGRYESMNTQQLYEHLSLAETLCEKKDKEIKDLKMQIEKILLQKERIQLELDRIMLELKQNKLDKASIDQKRNENEQALKNEIKFLIGKLLKAKSKLAAENELSETIKREGIYSTSRSKSNLRTKLDISRASPNERPISPLNLSIISRSESPFGVSEYDLNRY</sequence>
<feature type="coiled-coil region" evidence="1">
    <location>
        <begin position="149"/>
        <end position="245"/>
    </location>
</feature>
<proteinExistence type="predicted"/>
<evidence type="ECO:0000313" key="3">
    <source>
        <dbReference type="Proteomes" id="UP001162131"/>
    </source>
</evidence>
<dbReference type="Proteomes" id="UP001162131">
    <property type="component" value="Unassembled WGS sequence"/>
</dbReference>
<accession>A0AAU9IY01</accession>
<feature type="coiled-coil region" evidence="1">
    <location>
        <begin position="8"/>
        <end position="101"/>
    </location>
</feature>
<comment type="caution">
    <text evidence="2">The sequence shown here is derived from an EMBL/GenBank/DDBJ whole genome shotgun (WGS) entry which is preliminary data.</text>
</comment>
<dbReference type="EMBL" id="CAJZBQ010000016">
    <property type="protein sequence ID" value="CAG9316570.1"/>
    <property type="molecule type" value="Genomic_DNA"/>
</dbReference>
<evidence type="ECO:0000313" key="2">
    <source>
        <dbReference type="EMBL" id="CAG9316570.1"/>
    </source>
</evidence>
<name>A0AAU9IY01_9CILI</name>
<dbReference type="AlphaFoldDB" id="A0AAU9IY01"/>
<reference evidence="2" key="1">
    <citation type="submission" date="2021-09" db="EMBL/GenBank/DDBJ databases">
        <authorList>
            <consortium name="AG Swart"/>
            <person name="Singh M."/>
            <person name="Singh A."/>
            <person name="Seah K."/>
            <person name="Emmerich C."/>
        </authorList>
    </citation>
    <scope>NUCLEOTIDE SEQUENCE</scope>
    <source>
        <strain evidence="2">ATCC30299</strain>
    </source>
</reference>